<dbReference type="GO" id="GO:0046983">
    <property type="term" value="F:protein dimerization activity"/>
    <property type="evidence" value="ECO:0007669"/>
    <property type="project" value="InterPro"/>
</dbReference>
<evidence type="ECO:0000313" key="2">
    <source>
        <dbReference type="EMBL" id="EQB05890.1"/>
    </source>
</evidence>
<dbReference type="PATRIC" id="fig|1114964.3.peg.325"/>
<dbReference type="Proteomes" id="UP000015524">
    <property type="component" value="Unassembled WGS sequence"/>
</dbReference>
<organism evidence="2 3">
    <name type="scientific">Sphingobium baderi LL03</name>
    <dbReference type="NCBI Taxonomy" id="1114964"/>
    <lineage>
        <taxon>Bacteria</taxon>
        <taxon>Pseudomonadati</taxon>
        <taxon>Pseudomonadota</taxon>
        <taxon>Alphaproteobacteria</taxon>
        <taxon>Sphingomonadales</taxon>
        <taxon>Sphingomonadaceae</taxon>
        <taxon>Sphingobium</taxon>
    </lineage>
</organism>
<dbReference type="SUPFAM" id="SSF56281">
    <property type="entry name" value="Metallo-hydrolase/oxidoreductase"/>
    <property type="match status" value="1"/>
</dbReference>
<accession>T0I2L8</accession>
<gene>
    <name evidence="2" type="ORF">L485_01745</name>
</gene>
<comment type="caution">
    <text evidence="2">The sequence shown here is derived from an EMBL/GenBank/DDBJ whole genome shotgun (WGS) entry which is preliminary data.</text>
</comment>
<dbReference type="Gene3D" id="1.25.40.880">
    <property type="entry name" value="Alkyl sulfatase, dimerisation domain"/>
    <property type="match status" value="1"/>
</dbReference>
<dbReference type="InterPro" id="IPR052195">
    <property type="entry name" value="Bact_Alkyl/Aryl-Sulfatase"/>
</dbReference>
<dbReference type="PANTHER" id="PTHR43223:SF2">
    <property type="entry name" value="METALLO-BETA-LACTAMASE DOMAIN-CONTAINING PROTEIN"/>
    <property type="match status" value="1"/>
</dbReference>
<reference evidence="2 3" key="1">
    <citation type="journal article" date="2013" name="Genome Announc.">
        <title>Draft Genome Sequence of a Hexachlorocyclohexane-Degrading Bacterium, Sphingobium baderi Strain LL03T.</title>
        <authorList>
            <person name="Kaur J."/>
            <person name="Verma H."/>
            <person name="Tripathi C."/>
            <person name="Khurana J.P."/>
            <person name="Lal R."/>
        </authorList>
    </citation>
    <scope>NUCLEOTIDE SEQUENCE [LARGE SCALE GENOMIC DNA]</scope>
    <source>
        <strain evidence="2 3">LL03</strain>
    </source>
</reference>
<protein>
    <recommendedName>
        <fullName evidence="1">Metallo-beta-lactamase domain-containing protein</fullName>
    </recommendedName>
</protein>
<dbReference type="InterPro" id="IPR038536">
    <property type="entry name" value="Alkyl/aryl-sulf_dimr_sf"/>
</dbReference>
<evidence type="ECO:0000313" key="3">
    <source>
        <dbReference type="Proteomes" id="UP000015524"/>
    </source>
</evidence>
<dbReference type="SMART" id="SM00849">
    <property type="entry name" value="Lactamase_B"/>
    <property type="match status" value="1"/>
</dbReference>
<dbReference type="EMBL" id="ATIB01000020">
    <property type="protein sequence ID" value="EQB05890.1"/>
    <property type="molecule type" value="Genomic_DNA"/>
</dbReference>
<dbReference type="AlphaFoldDB" id="T0I2L8"/>
<sequence>MTRYRTLDHIVLPIIAWDPGRPAEWVNDHIAMVHATSNAYVIAGDEGDVVVNSGTAAQGLRVREKFETLLGRALNPVKIVFTQSHPDHAGGWQAFAGPQAEMICQQMFHQICAERRMLGPFFGPRNANVLAAMTPPGAPTHNWFDMLDPEPLTTFADALGFTCSGRRYQLISLPSGETLDALALWLPDERALFTGNWAGAIHGALPNFYTARGDRDRSIPRWLQDCDRLLALEPDLLITGHEQPIAGANRIRHDLGKVRDAVQFIHDETVKGMVKGDSLPDILAALVLPENLAPRDGRCPPHWIARSVWEEYAGWFRQERTSELYPTPASAIWPELVEMAGGAAALATRAQAHLAGGADEKALHFIEMAVAVEPNNKMAREAELAIHDALADRTEGRIFDLLGWLEGRKVARAMPACADVF</sequence>
<dbReference type="InterPro" id="IPR001279">
    <property type="entry name" value="Metallo-B-lactamas"/>
</dbReference>
<dbReference type="eggNOG" id="COG2015">
    <property type="taxonomic scope" value="Bacteria"/>
</dbReference>
<feature type="domain" description="Metallo-beta-lactamase" evidence="1">
    <location>
        <begin position="36"/>
        <end position="241"/>
    </location>
</feature>
<dbReference type="Pfam" id="PF00753">
    <property type="entry name" value="Lactamase_B"/>
    <property type="match status" value="1"/>
</dbReference>
<dbReference type="InterPro" id="IPR029228">
    <property type="entry name" value="Alkyl_sulf_dimr"/>
</dbReference>
<proteinExistence type="predicted"/>
<keyword evidence="3" id="KW-1185">Reference proteome</keyword>
<name>T0I2L8_9SPHN</name>
<dbReference type="InterPro" id="IPR036866">
    <property type="entry name" value="RibonucZ/Hydroxyglut_hydro"/>
</dbReference>
<dbReference type="PANTHER" id="PTHR43223">
    <property type="entry name" value="ALKYL/ARYL-SULFATASE"/>
    <property type="match status" value="1"/>
</dbReference>
<dbReference type="Gene3D" id="3.60.15.30">
    <property type="entry name" value="Metallo-beta-lactamase domain"/>
    <property type="match status" value="1"/>
</dbReference>
<dbReference type="Pfam" id="PF14863">
    <property type="entry name" value="Alkyl_sulf_dimr"/>
    <property type="match status" value="1"/>
</dbReference>
<dbReference type="RefSeq" id="WP_021243361.1">
    <property type="nucleotide sequence ID" value="NZ_ATIB01000020.1"/>
</dbReference>
<evidence type="ECO:0000259" key="1">
    <source>
        <dbReference type="SMART" id="SM00849"/>
    </source>
</evidence>